<dbReference type="EMBL" id="JAPDNT010000026">
    <property type="protein sequence ID" value="MCW3476894.1"/>
    <property type="molecule type" value="Genomic_DNA"/>
</dbReference>
<dbReference type="InterPro" id="IPR006881">
    <property type="entry name" value="RepA_C"/>
</dbReference>
<proteinExistence type="predicted"/>
<dbReference type="Pfam" id="PF04796">
    <property type="entry name" value="RepA_C"/>
    <property type="match status" value="1"/>
</dbReference>
<reference evidence="1" key="1">
    <citation type="submission" date="2022-09" db="EMBL/GenBank/DDBJ databases">
        <title>Rhodovastum sp. nov. RN2-1 isolated from soil in Seongnam, South Korea.</title>
        <authorList>
            <person name="Le N.T."/>
        </authorList>
    </citation>
    <scope>NUCLEOTIDE SEQUENCE</scope>
    <source>
        <strain evidence="1">RN2-1</strain>
    </source>
</reference>
<gene>
    <name evidence="1" type="ORF">OL599_20205</name>
</gene>
<comment type="caution">
    <text evidence="1">The sequence shown here is derived from an EMBL/GenBank/DDBJ whole genome shotgun (WGS) entry which is preliminary data.</text>
</comment>
<name>A0AA41YN01_9PROT</name>
<sequence>MGTVHRLVIEHGREEALKKVDPAERHLVRVAADILAEDDDAIGVTYSGFCQASLPHKRLPSDKEWIRQSERLTLMIEPGRLIRPGTSEGEFVGVPYGSRARLILLYLQTQALRSRSREVELGRSMRDWLRRMGIAQGGKSIREVRDQATRLSICKLTFFYQNANGGTGFSSERIVDDGVLFLEPNGDDERQAHMFVETVRISQSFYEALSRHPVPLWEPAIRAIQNNSMGLDLYVWLAYRLHVLQKPTAIRWPRLHQQFGAGFKSLRQFKPTFISNLKLALAVYPEAGVEMEDDGLRLLPSRPPVPERQIARG</sequence>
<dbReference type="AlphaFoldDB" id="A0AA41YN01"/>
<dbReference type="RefSeq" id="WP_264715748.1">
    <property type="nucleotide sequence ID" value="NZ_JAPDNT010000026.1"/>
</dbReference>
<organism evidence="1 2">
    <name type="scientific">Limobrevibacterium gyesilva</name>
    <dbReference type="NCBI Taxonomy" id="2991712"/>
    <lineage>
        <taxon>Bacteria</taxon>
        <taxon>Pseudomonadati</taxon>
        <taxon>Pseudomonadota</taxon>
        <taxon>Alphaproteobacteria</taxon>
        <taxon>Acetobacterales</taxon>
        <taxon>Acetobacteraceae</taxon>
        <taxon>Limobrevibacterium</taxon>
    </lineage>
</organism>
<accession>A0AA41YN01</accession>
<protein>
    <submittedName>
        <fullName evidence="1">Replication protein RepA</fullName>
    </submittedName>
</protein>
<evidence type="ECO:0000313" key="1">
    <source>
        <dbReference type="EMBL" id="MCW3476894.1"/>
    </source>
</evidence>
<dbReference type="Proteomes" id="UP001165679">
    <property type="component" value="Unassembled WGS sequence"/>
</dbReference>
<reference evidence="1" key="2">
    <citation type="submission" date="2022-10" db="EMBL/GenBank/DDBJ databases">
        <authorList>
            <person name="Trinh H.N."/>
        </authorList>
    </citation>
    <scope>NUCLEOTIDE SEQUENCE</scope>
    <source>
        <strain evidence="1">RN2-1</strain>
    </source>
</reference>
<keyword evidence="2" id="KW-1185">Reference proteome</keyword>
<evidence type="ECO:0000313" key="2">
    <source>
        <dbReference type="Proteomes" id="UP001165679"/>
    </source>
</evidence>